<proteinExistence type="predicted"/>
<keyword evidence="1" id="KW-0235">DNA replication</keyword>
<organism evidence="3">
    <name type="scientific">Candidatus Methanogaster sp. ANME-2c ERB4</name>
    <dbReference type="NCBI Taxonomy" id="2759911"/>
    <lineage>
        <taxon>Archaea</taxon>
        <taxon>Methanobacteriati</taxon>
        <taxon>Methanobacteriota</taxon>
        <taxon>Stenosarchaea group</taxon>
        <taxon>Methanomicrobia</taxon>
        <taxon>Methanosarcinales</taxon>
        <taxon>ANME-2 cluster</taxon>
        <taxon>Candidatus Methanogasteraceae</taxon>
        <taxon>Candidatus Methanogaster</taxon>
    </lineage>
</organism>
<evidence type="ECO:0000313" key="3">
    <source>
        <dbReference type="EMBL" id="QNO43652.1"/>
    </source>
</evidence>
<dbReference type="Gene3D" id="3.40.50.300">
    <property type="entry name" value="P-loop containing nucleotide triphosphate hydrolases"/>
    <property type="match status" value="1"/>
</dbReference>
<dbReference type="Pfam" id="PF13401">
    <property type="entry name" value="AAA_22"/>
    <property type="match status" value="1"/>
</dbReference>
<protein>
    <recommendedName>
        <fullName evidence="2">ORC1/DEAH AAA+ ATPase domain-containing protein</fullName>
    </recommendedName>
</protein>
<dbReference type="InterPro" id="IPR027417">
    <property type="entry name" value="P-loop_NTPase"/>
</dbReference>
<evidence type="ECO:0000256" key="1">
    <source>
        <dbReference type="ARBA" id="ARBA00022705"/>
    </source>
</evidence>
<dbReference type="AlphaFoldDB" id="A0A7G9Y6L8"/>
<feature type="domain" description="ORC1/DEAH AAA+ ATPase" evidence="2">
    <location>
        <begin position="291"/>
        <end position="404"/>
    </location>
</feature>
<evidence type="ECO:0000313" key="4">
    <source>
        <dbReference type="EMBL" id="QNO45076.1"/>
    </source>
</evidence>
<name>A0A7G9Y6L8_9EURY</name>
<dbReference type="EMBL" id="MT630848">
    <property type="protein sequence ID" value="QNO43652.1"/>
    <property type="molecule type" value="Genomic_DNA"/>
</dbReference>
<dbReference type="GO" id="GO:0016887">
    <property type="term" value="F:ATP hydrolysis activity"/>
    <property type="evidence" value="ECO:0007669"/>
    <property type="project" value="InterPro"/>
</dbReference>
<evidence type="ECO:0000313" key="5">
    <source>
        <dbReference type="EMBL" id="QNO50358.1"/>
    </source>
</evidence>
<sequence length="509" mass="58057">MERSDRTTSARPPAEGERRALIGYDSQYRISASLILRALRDSLRWIRVADPNVGRVDDIQIGSQSRVDAFQVKWSLYGGNFSFSDLIKPQDKKPSLIAQLADGWTRLQKTYPNDRIAVHLITNDQPSVSDKPPVSDPPPTPRHFSAFAGQVWNPAHRASPDSEWSVPEAWQPAWDKLREATDLYDEEFESFVRDCELEFKYSLPGPERAATRDQKIAQDYQEHLFQTLFATVVDPEQIIELDRKQLLARLGWGDRFEFKSCHEFLEPEFHYSPVAATVRQLEDALLNLPGGYIAVLGTPGSGKSTLLTQTFRGRSERVIRYYAYVPDAQDPITLRGESVNFLHDVVLALDQAGFRVGDSPSGFDRDQLLKRFHEQLHHLHEDWENTGRKTIILIDGLDHIARESHPERSFLYDLPLPEQVPGGVYFVLGSQTDELDGLPDRVQYSIRQQPGRHIEMEPLSREEVIQITEDAGIATELTNEQKEEIYRWASISLGISSEPHSECNRYGSY</sequence>
<gene>
    <name evidence="5" type="ORF">DDJHKDJF_00006</name>
    <name evidence="4" type="ORF">MGFAJANB_00006</name>
    <name evidence="3" type="ORF">MOOKMAHM_00021</name>
</gene>
<dbReference type="SUPFAM" id="SSF52540">
    <property type="entry name" value="P-loop containing nucleoside triphosphate hydrolases"/>
    <property type="match status" value="1"/>
</dbReference>
<accession>A0A7G9Y6L8</accession>
<dbReference type="EMBL" id="MT631431">
    <property type="protein sequence ID" value="QNO50358.1"/>
    <property type="molecule type" value="Genomic_DNA"/>
</dbReference>
<reference evidence="3" key="1">
    <citation type="submission" date="2020-06" db="EMBL/GenBank/DDBJ databases">
        <title>Unique genomic features of the anaerobic methanotrophic archaea.</title>
        <authorList>
            <person name="Chadwick G.L."/>
            <person name="Skennerton C.T."/>
            <person name="Laso-Perez R."/>
            <person name="Leu A.O."/>
            <person name="Speth D.R."/>
            <person name="Yu H."/>
            <person name="Morgan-Lang C."/>
            <person name="Hatzenpichler R."/>
            <person name="Goudeau D."/>
            <person name="Malmstrom R."/>
            <person name="Brazelton W.J."/>
            <person name="Woyke T."/>
            <person name="Hallam S.J."/>
            <person name="Tyson G.W."/>
            <person name="Wegener G."/>
            <person name="Boetius A."/>
            <person name="Orphan V."/>
        </authorList>
    </citation>
    <scope>NUCLEOTIDE SEQUENCE</scope>
</reference>
<dbReference type="InterPro" id="IPR049945">
    <property type="entry name" value="AAA_22"/>
</dbReference>
<dbReference type="EMBL" id="MT631066">
    <property type="protein sequence ID" value="QNO45076.1"/>
    <property type="molecule type" value="Genomic_DNA"/>
</dbReference>
<evidence type="ECO:0000259" key="2">
    <source>
        <dbReference type="Pfam" id="PF13401"/>
    </source>
</evidence>